<dbReference type="EMBL" id="MFUJ01000002">
    <property type="protein sequence ID" value="OGI79532.1"/>
    <property type="molecule type" value="Genomic_DNA"/>
</dbReference>
<evidence type="ECO:0000256" key="5">
    <source>
        <dbReference type="ARBA" id="ARBA00023136"/>
    </source>
</evidence>
<comment type="subcellular location">
    <subcellularLocation>
        <location evidence="1">Cell membrane</location>
        <topology evidence="1">Multi-pass membrane protein</topology>
    </subcellularLocation>
</comment>
<dbReference type="CDD" id="cd01127">
    <property type="entry name" value="TrwB_TraG_TraD_VirD4"/>
    <property type="match status" value="1"/>
</dbReference>
<evidence type="ECO:0000256" key="4">
    <source>
        <dbReference type="ARBA" id="ARBA00022989"/>
    </source>
</evidence>
<evidence type="ECO:0000256" key="3">
    <source>
        <dbReference type="ARBA" id="ARBA00022692"/>
    </source>
</evidence>
<dbReference type="InterPro" id="IPR051539">
    <property type="entry name" value="T4SS-coupling_protein"/>
</dbReference>
<keyword evidence="3" id="KW-0812">Transmembrane</keyword>
<dbReference type="InterPro" id="IPR027417">
    <property type="entry name" value="P-loop_NTPase"/>
</dbReference>
<evidence type="ECO:0000313" key="10">
    <source>
        <dbReference type="Proteomes" id="UP000177052"/>
    </source>
</evidence>
<dbReference type="NCBIfam" id="TIGR04272">
    <property type="entry name" value="cxxc_cxxc_Mbark"/>
    <property type="match status" value="1"/>
</dbReference>
<evidence type="ECO:0000259" key="8">
    <source>
        <dbReference type="Pfam" id="PF23477"/>
    </source>
</evidence>
<feature type="compositionally biased region" description="Low complexity" evidence="6">
    <location>
        <begin position="694"/>
        <end position="732"/>
    </location>
</feature>
<evidence type="ECO:0000256" key="2">
    <source>
        <dbReference type="ARBA" id="ARBA00022475"/>
    </source>
</evidence>
<keyword evidence="4" id="KW-1133">Transmembrane helix</keyword>
<dbReference type="PANTHER" id="PTHR37937:SF1">
    <property type="entry name" value="CONJUGATIVE TRANSFER: DNA TRANSPORT"/>
    <property type="match status" value="1"/>
</dbReference>
<dbReference type="Gene3D" id="3.40.50.300">
    <property type="entry name" value="P-loop containing nucleotide triphosphate hydrolases"/>
    <property type="match status" value="2"/>
</dbReference>
<dbReference type="AlphaFoldDB" id="A0A1F6WCH7"/>
<dbReference type="Pfam" id="PF23477">
    <property type="entry name" value="zf_Tbcl_2"/>
    <property type="match status" value="1"/>
</dbReference>
<feature type="region of interest" description="Disordered" evidence="6">
    <location>
        <begin position="664"/>
        <end position="748"/>
    </location>
</feature>
<feature type="compositionally biased region" description="Basic and acidic residues" evidence="6">
    <location>
        <begin position="734"/>
        <end position="748"/>
    </location>
</feature>
<name>A0A1F6WCH7_9BACT</name>
<organism evidence="9 10">
    <name type="scientific">Candidatus Nomurabacteria bacterium RIFCSPHIGHO2_12_FULL_37_29</name>
    <dbReference type="NCBI Taxonomy" id="1801759"/>
    <lineage>
        <taxon>Bacteria</taxon>
        <taxon>Candidatus Nomuraibacteriota</taxon>
    </lineage>
</organism>
<accession>A0A1F6WCH7</accession>
<proteinExistence type="predicted"/>
<dbReference type="InterPro" id="IPR026363">
    <property type="entry name" value="CxxC-x17-CxxC_dom"/>
</dbReference>
<reference evidence="9 10" key="1">
    <citation type="journal article" date="2016" name="Nat. Commun.">
        <title>Thousands of microbial genomes shed light on interconnected biogeochemical processes in an aquifer system.</title>
        <authorList>
            <person name="Anantharaman K."/>
            <person name="Brown C.T."/>
            <person name="Hug L.A."/>
            <person name="Sharon I."/>
            <person name="Castelle C.J."/>
            <person name="Probst A.J."/>
            <person name="Thomas B.C."/>
            <person name="Singh A."/>
            <person name="Wilkins M.J."/>
            <person name="Karaoz U."/>
            <person name="Brodie E.L."/>
            <person name="Williams K.H."/>
            <person name="Hubbard S.S."/>
            <person name="Banfield J.F."/>
        </authorList>
    </citation>
    <scope>NUCLEOTIDE SEQUENCE [LARGE SCALE GENOMIC DNA]</scope>
</reference>
<dbReference type="PANTHER" id="PTHR37937">
    <property type="entry name" value="CONJUGATIVE TRANSFER: DNA TRANSPORT"/>
    <property type="match status" value="1"/>
</dbReference>
<comment type="caution">
    <text evidence="9">The sequence shown here is derived from an EMBL/GenBank/DDBJ whole genome shotgun (WGS) entry which is preliminary data.</text>
</comment>
<dbReference type="Proteomes" id="UP000177052">
    <property type="component" value="Unassembled WGS sequence"/>
</dbReference>
<evidence type="ECO:0000256" key="6">
    <source>
        <dbReference type="SAM" id="MobiDB-lite"/>
    </source>
</evidence>
<feature type="domain" description="CxxC-x17-CxxC" evidence="8">
    <location>
        <begin position="451"/>
        <end position="483"/>
    </location>
</feature>
<dbReference type="InterPro" id="IPR019476">
    <property type="entry name" value="T4SS_TraD_DNA-bd"/>
</dbReference>
<sequence>MDLPEIPINKEITYLGISTYRDKNTLFGIKRKDRRQHVYLLGKSGTGKSVLMFNMIIQNIQNGDGVCMVDPHGENVEAILSAIPSHRMKDVIYFNPADADYHVGFNVLELIDPQYKHLVASGLMGIFTKIWANAWSARMEYILNNCILALLDTPGTTLLGIPRMLVDKDYRQKIISNLKDPVIKAFWIHEYEAWQDKFRNEAIAPIQNKVGQFLSTSIIRNVVGQSKSTINIFDMMNEGKIFLVNVSKGRIGEDNSSLLGGMIITKIQLAAMERVRIPEETRRDFYLYVDEFQNFVTDAFAGILSEARKYRLNLTVAHQYTAQLISDKSSAVRDAVFGNVGTMIVFRVGADDAEFLEKEFDPEFTPQDIVNLPNYKVYLKLMIDGVTSRPFSAKTLPPMVKSGNKEIEQEVIQSSRALYCRPKEVVEREINNWSGMSLGNENESSSSGVEKFKIICSLCKKEATVPFKPEKDRPAYCKDCIAKIKSGEVKVEKGSENQIKHDETKFYKPLADLGIEFPVKNMVGMGQKEGEKNGGGDRHPERAIGHMGKSSVPANNLSLANKSGIFGAIKKVFNKEEITVPTKIETRNSALREVLNKTLGAVPQPNQLKADSADTREPVLTSANLGGSISLDTLKSKIKEVVPLKNKAASSEDMNKLKDLISQTAPSTGGQANAVTEPFDSSQDKPLAIPTPPSSTSSGHSDSEKSSSSMKPTTTPASPSAPSASAQSASGQKKAKEVPEDVLRKILE</sequence>
<dbReference type="GO" id="GO:0005886">
    <property type="term" value="C:plasma membrane"/>
    <property type="evidence" value="ECO:0007669"/>
    <property type="project" value="UniProtKB-SubCell"/>
</dbReference>
<keyword evidence="2" id="KW-1003">Cell membrane</keyword>
<gene>
    <name evidence="9" type="ORF">A3F19_02615</name>
</gene>
<evidence type="ECO:0000313" key="9">
    <source>
        <dbReference type="EMBL" id="OGI79532.1"/>
    </source>
</evidence>
<dbReference type="SUPFAM" id="SSF52540">
    <property type="entry name" value="P-loop containing nucleoside triphosphate hydrolases"/>
    <property type="match status" value="1"/>
</dbReference>
<feature type="compositionally biased region" description="Polar residues" evidence="6">
    <location>
        <begin position="664"/>
        <end position="674"/>
    </location>
</feature>
<evidence type="ECO:0000259" key="7">
    <source>
        <dbReference type="Pfam" id="PF10412"/>
    </source>
</evidence>
<evidence type="ECO:0000256" key="1">
    <source>
        <dbReference type="ARBA" id="ARBA00004651"/>
    </source>
</evidence>
<dbReference type="Pfam" id="PF10412">
    <property type="entry name" value="TrwB_AAD_bind"/>
    <property type="match status" value="1"/>
</dbReference>
<keyword evidence="5" id="KW-0472">Membrane</keyword>
<protein>
    <submittedName>
        <fullName evidence="9">Uncharacterized protein</fullName>
    </submittedName>
</protein>
<feature type="domain" description="Type IV secretion system coupling protein TraD DNA-binding" evidence="7">
    <location>
        <begin position="31"/>
        <end position="349"/>
    </location>
</feature>